<organism evidence="2 3">
    <name type="scientific">Prevotella melaninogenica DNF00666</name>
    <dbReference type="NCBI Taxonomy" id="1401073"/>
    <lineage>
        <taxon>Bacteria</taxon>
        <taxon>Pseudomonadati</taxon>
        <taxon>Bacteroidota</taxon>
        <taxon>Bacteroidia</taxon>
        <taxon>Bacteroidales</taxon>
        <taxon>Prevotellaceae</taxon>
        <taxon>Prevotella</taxon>
    </lineage>
</organism>
<evidence type="ECO:0000313" key="2">
    <source>
        <dbReference type="EMBL" id="KGF49596.1"/>
    </source>
</evidence>
<protein>
    <submittedName>
        <fullName evidence="2">Uncharacterized protein</fullName>
    </submittedName>
</protein>
<name>A0A096AS88_9BACT</name>
<proteinExistence type="predicted"/>
<reference evidence="2 3" key="1">
    <citation type="submission" date="2014-07" db="EMBL/GenBank/DDBJ databases">
        <authorList>
            <person name="McCorrison J."/>
            <person name="Sanka R."/>
            <person name="Torralba M."/>
            <person name="Gillis M."/>
            <person name="Haft D.H."/>
            <person name="Methe B."/>
            <person name="Sutton G."/>
            <person name="Nelson K.E."/>
        </authorList>
    </citation>
    <scope>NUCLEOTIDE SEQUENCE [LARGE SCALE GENOMIC DNA]</scope>
    <source>
        <strain evidence="2 3">DNF00666</strain>
    </source>
</reference>
<dbReference type="RefSeq" id="WP_036864191.1">
    <property type="nucleotide sequence ID" value="NZ_JRNS01000295.1"/>
</dbReference>
<accession>A0A096AS88</accession>
<sequence>MKHFLHILVLTLILALPLRVCADTVTFDFTTDGGLKALGIEKPKQRKAANLSDKGYTLQDVTLTQKKNNAPMPTRIWNSKGNIELRFYANSELTLSVPAGKQITSIIFTGNLKSTCYSGALNGLSWTNNNSMINSVTFKASATNKINTITVYYSATQPTKPIAKVNCIKELKALASGTKATLTLTDGNEGSMARVLYVFGTGNTQEAYVRDTTGAVCFYGINPNVPFVSNQHLAGQITGEYVVENGVPCFKAIPNVTNTSLLVIAAPVTEQAVQPKEIKAKNYLDNTADWVCLKDQTLVDDALTTQDGIVINNRFGSNEKYTAPYQGAIIDLAGIVVPNSGRKEINPIYLNNHRPITFVIDEEKAFVLPQSDITDAAVRLKRTFSADHWDTFAVPFDIEEKDLAGAKIATFTKQVEDNTMIFDDKQTQIEAGNPYLIKWNIENPTFEGITLKATKPETVTSNDGQYSFVAVYSPKTLALDKTERYLSTDESLNYPISVDNKTNLLNGLHAYYRVPATATVKISFSSTPNAITRPYMLTNKAMKVYNLNGQYVGSTLSNLPKGVYIVNGHKLIIK</sequence>
<feature type="signal peptide" evidence="1">
    <location>
        <begin position="1"/>
        <end position="22"/>
    </location>
</feature>
<evidence type="ECO:0000313" key="3">
    <source>
        <dbReference type="Proteomes" id="UP000029578"/>
    </source>
</evidence>
<dbReference type="EMBL" id="JRNS01000295">
    <property type="protein sequence ID" value="KGF49596.1"/>
    <property type="molecule type" value="Genomic_DNA"/>
</dbReference>
<comment type="caution">
    <text evidence="2">The sequence shown here is derived from an EMBL/GenBank/DDBJ whole genome shotgun (WGS) entry which is preliminary data.</text>
</comment>
<gene>
    <name evidence="2" type="ORF">HMPREF0661_05595</name>
</gene>
<dbReference type="Proteomes" id="UP000029578">
    <property type="component" value="Unassembled WGS sequence"/>
</dbReference>
<dbReference type="AlphaFoldDB" id="A0A096AS88"/>
<evidence type="ECO:0000256" key="1">
    <source>
        <dbReference type="SAM" id="SignalP"/>
    </source>
</evidence>
<feature type="chain" id="PRO_5001917369" evidence="1">
    <location>
        <begin position="23"/>
        <end position="574"/>
    </location>
</feature>
<keyword evidence="1" id="KW-0732">Signal</keyword>